<feature type="compositionally biased region" description="Low complexity" evidence="1">
    <location>
        <begin position="164"/>
        <end position="179"/>
    </location>
</feature>
<dbReference type="PANTHER" id="PTHR43252">
    <property type="entry name" value="TRANSCRIPTIONAL REGULATOR YQJI"/>
    <property type="match status" value="1"/>
</dbReference>
<dbReference type="CDD" id="cd00090">
    <property type="entry name" value="HTH_ARSR"/>
    <property type="match status" value="1"/>
</dbReference>
<feature type="region of interest" description="Disordered" evidence="1">
    <location>
        <begin position="123"/>
        <end position="180"/>
    </location>
</feature>
<evidence type="ECO:0000313" key="4">
    <source>
        <dbReference type="Proteomes" id="UP000740605"/>
    </source>
</evidence>
<keyword evidence="4" id="KW-1185">Reference proteome</keyword>
<sequence>MSNSYGNGFPGFGGQGFGFGGGDGKGGFGGQGFGGQGLGDIVDALGQFGQRFEKAFGEKFEQKAGSRMGRGDVRAAILALLAERPMHGYQLIQQIEERSGGAWKPSPGSVYPTLQLLTDEGAVEVEEDGGRKTYSLTEAGRAEADEKPAPWSHGGGDNGGEGAASGSPSGPAGAARSGAHGFGGGMAPLAKAGSTLAQAAMQVGRTGTPEQVDQAVAILDEARRKLYAILAEG</sequence>
<dbReference type="SUPFAM" id="SSF46785">
    <property type="entry name" value="Winged helix' DNA-binding domain"/>
    <property type="match status" value="1"/>
</dbReference>
<dbReference type="InterPro" id="IPR011991">
    <property type="entry name" value="ArsR-like_HTH"/>
</dbReference>
<name>A0ABS5XXH8_9MICO</name>
<feature type="domain" description="Transcription regulator PadR N-terminal" evidence="2">
    <location>
        <begin position="77"/>
        <end position="145"/>
    </location>
</feature>
<evidence type="ECO:0000313" key="3">
    <source>
        <dbReference type="EMBL" id="MBT8799249.1"/>
    </source>
</evidence>
<protein>
    <submittedName>
        <fullName evidence="3">PadR family transcriptional regulator</fullName>
    </submittedName>
</protein>
<dbReference type="PANTHER" id="PTHR43252:SF2">
    <property type="entry name" value="TRANSCRIPTION REGULATOR, PADR-LIKE FAMILY"/>
    <property type="match status" value="1"/>
</dbReference>
<dbReference type="Pfam" id="PF03551">
    <property type="entry name" value="PadR"/>
    <property type="match status" value="1"/>
</dbReference>
<dbReference type="Proteomes" id="UP000740605">
    <property type="component" value="Unassembled WGS sequence"/>
</dbReference>
<dbReference type="InterPro" id="IPR005149">
    <property type="entry name" value="Tscrpt_reg_PadR_N"/>
</dbReference>
<dbReference type="EMBL" id="JAFLHG010000016">
    <property type="protein sequence ID" value="MBT8799249.1"/>
    <property type="molecule type" value="Genomic_DNA"/>
</dbReference>
<gene>
    <name evidence="3" type="ORF">J0P97_14400</name>
</gene>
<evidence type="ECO:0000259" key="2">
    <source>
        <dbReference type="Pfam" id="PF03551"/>
    </source>
</evidence>
<dbReference type="RefSeq" id="WP_215488485.1">
    <property type="nucleotide sequence ID" value="NZ_BAAAPJ010000001.1"/>
</dbReference>
<feature type="compositionally biased region" description="Gly residues" evidence="1">
    <location>
        <begin position="153"/>
        <end position="163"/>
    </location>
</feature>
<dbReference type="InterPro" id="IPR036388">
    <property type="entry name" value="WH-like_DNA-bd_sf"/>
</dbReference>
<proteinExistence type="predicted"/>
<organism evidence="3 4">
    <name type="scientific">Microbacterium flavum</name>
    <dbReference type="NCBI Taxonomy" id="415216"/>
    <lineage>
        <taxon>Bacteria</taxon>
        <taxon>Bacillati</taxon>
        <taxon>Actinomycetota</taxon>
        <taxon>Actinomycetes</taxon>
        <taxon>Micrococcales</taxon>
        <taxon>Microbacteriaceae</taxon>
        <taxon>Microbacterium</taxon>
    </lineage>
</organism>
<reference evidence="3 4" key="1">
    <citation type="submission" date="2021-03" db="EMBL/GenBank/DDBJ databases">
        <title>Microbacterium pauli sp. nov., isolated from microfiltered milk.</title>
        <authorList>
            <person name="Bellassi P."/>
            <person name="Fontana A."/>
            <person name="Callegari M.L."/>
            <person name="Lorenzo M."/>
            <person name="Cappa F."/>
        </authorList>
    </citation>
    <scope>NUCLEOTIDE SEQUENCE [LARGE SCALE GENOMIC DNA]</scope>
    <source>
        <strain evidence="3 4">DSM 18909</strain>
    </source>
</reference>
<dbReference type="Gene3D" id="1.10.10.10">
    <property type="entry name" value="Winged helix-like DNA-binding domain superfamily/Winged helix DNA-binding domain"/>
    <property type="match status" value="1"/>
</dbReference>
<accession>A0ABS5XXH8</accession>
<dbReference type="InterPro" id="IPR036390">
    <property type="entry name" value="WH_DNA-bd_sf"/>
</dbReference>
<evidence type="ECO:0000256" key="1">
    <source>
        <dbReference type="SAM" id="MobiDB-lite"/>
    </source>
</evidence>
<comment type="caution">
    <text evidence="3">The sequence shown here is derived from an EMBL/GenBank/DDBJ whole genome shotgun (WGS) entry which is preliminary data.</text>
</comment>